<gene>
    <name evidence="3" type="ORF">BBK14_29975</name>
</gene>
<feature type="region of interest" description="Disordered" evidence="1">
    <location>
        <begin position="60"/>
        <end position="80"/>
    </location>
</feature>
<dbReference type="Proteomes" id="UP000179769">
    <property type="component" value="Unassembled WGS sequence"/>
</dbReference>
<evidence type="ECO:0000313" key="4">
    <source>
        <dbReference type="Proteomes" id="UP000179769"/>
    </source>
</evidence>
<name>A0A1S1RJ80_9ACTN</name>
<sequence length="142" mass="15206">MADAEEGDVTRCETPARHGALWARLTLVSAVLLGLLAMHAGLAAQVHALVSPPCVQGTDRDVHPHWSHSHEPGAEPHGHQGVLCSAVFRDDPEPVHGGEQHGLAAMSTPFGASAFTRTRGDPPQTPPPRYVTDLSVYCVWRL</sequence>
<comment type="caution">
    <text evidence="3">The sequence shown here is derived from an EMBL/GenBank/DDBJ whole genome shotgun (WGS) entry which is preliminary data.</text>
</comment>
<protein>
    <submittedName>
        <fullName evidence="3">Uncharacterized protein</fullName>
    </submittedName>
</protein>
<organism evidence="3 4">
    <name type="scientific">Parafrankia soli</name>
    <dbReference type="NCBI Taxonomy" id="2599596"/>
    <lineage>
        <taxon>Bacteria</taxon>
        <taxon>Bacillati</taxon>
        <taxon>Actinomycetota</taxon>
        <taxon>Actinomycetes</taxon>
        <taxon>Frankiales</taxon>
        <taxon>Frankiaceae</taxon>
        <taxon>Parafrankia</taxon>
    </lineage>
</organism>
<feature type="transmembrane region" description="Helical" evidence="2">
    <location>
        <begin position="21"/>
        <end position="44"/>
    </location>
</feature>
<evidence type="ECO:0000256" key="2">
    <source>
        <dbReference type="SAM" id="Phobius"/>
    </source>
</evidence>
<reference evidence="4" key="1">
    <citation type="submission" date="2016-07" db="EMBL/GenBank/DDBJ databases">
        <title>Frankia sp. NRRL B-16219 Genome sequencing.</title>
        <authorList>
            <person name="Ghodhbane-Gtari F."/>
            <person name="Swanson E."/>
            <person name="Gueddou A."/>
            <person name="Louati M."/>
            <person name="Nouioui I."/>
            <person name="Hezbri K."/>
            <person name="Abebe-Akele F."/>
            <person name="Simpson S."/>
            <person name="Morris K."/>
            <person name="Thomas K."/>
            <person name="Gtari M."/>
            <person name="Tisa L.S."/>
        </authorList>
    </citation>
    <scope>NUCLEOTIDE SEQUENCE [LARGE SCALE GENOMIC DNA]</scope>
    <source>
        <strain evidence="4">NRRL B-16219</strain>
    </source>
</reference>
<proteinExistence type="predicted"/>
<accession>A0A1S1RJ80</accession>
<keyword evidence="2" id="KW-0472">Membrane</keyword>
<keyword evidence="2" id="KW-1133">Transmembrane helix</keyword>
<feature type="compositionally biased region" description="Basic and acidic residues" evidence="1">
    <location>
        <begin position="60"/>
        <end position="78"/>
    </location>
</feature>
<dbReference type="AlphaFoldDB" id="A0A1S1RJ80"/>
<dbReference type="EMBL" id="MAXA01000004">
    <property type="protein sequence ID" value="OHV45841.1"/>
    <property type="molecule type" value="Genomic_DNA"/>
</dbReference>
<keyword evidence="2" id="KW-0812">Transmembrane</keyword>
<evidence type="ECO:0000313" key="3">
    <source>
        <dbReference type="EMBL" id="OHV45841.1"/>
    </source>
</evidence>
<keyword evidence="4" id="KW-1185">Reference proteome</keyword>
<evidence type="ECO:0000256" key="1">
    <source>
        <dbReference type="SAM" id="MobiDB-lite"/>
    </source>
</evidence>